<dbReference type="HOGENOM" id="CLU_146890_0_0_1"/>
<dbReference type="SUPFAM" id="SSF81406">
    <property type="entry name" value="Mitochondrial cytochrome c oxidase subunit IV"/>
    <property type="match status" value="1"/>
</dbReference>
<comment type="similarity">
    <text evidence="3">Belongs to the cytochrome c oxidase IV family.</text>
</comment>
<comment type="pathway">
    <text evidence="2">Energy metabolism; oxidative phosphorylation.</text>
</comment>
<dbReference type="EMBL" id="FN392319">
    <property type="protein sequence ID" value="CAY67192.1"/>
    <property type="molecule type" value="Genomic_DNA"/>
</dbReference>
<evidence type="ECO:0000256" key="11">
    <source>
        <dbReference type="SAM" id="Phobius"/>
    </source>
</evidence>
<dbReference type="InterPro" id="IPR004203">
    <property type="entry name" value="Cyt_c_oxidase_su4_fam"/>
</dbReference>
<dbReference type="OrthoDB" id="186013at2759"/>
<evidence type="ECO:0000256" key="8">
    <source>
        <dbReference type="ARBA" id="ARBA00023002"/>
    </source>
</evidence>
<accession>C4QVB9</accession>
<dbReference type="GO" id="GO:0006123">
    <property type="term" value="P:mitochondrial electron transport, cytochrome c to oxygen"/>
    <property type="evidence" value="ECO:0007669"/>
    <property type="project" value="InterPro"/>
</dbReference>
<keyword evidence="8" id="KW-0560">Oxidoreductase</keyword>
<keyword evidence="13" id="KW-1185">Reference proteome</keyword>
<name>C4QVB9_KOMPG</name>
<keyword evidence="4 11" id="KW-0812">Transmembrane</keyword>
<gene>
    <name evidence="12" type="ordered locus">PAS_chr1-3_0132</name>
</gene>
<dbReference type="GO" id="GO:0045277">
    <property type="term" value="C:respiratory chain complex IV"/>
    <property type="evidence" value="ECO:0007669"/>
    <property type="project" value="InterPro"/>
</dbReference>
<evidence type="ECO:0000313" key="12">
    <source>
        <dbReference type="EMBL" id="CAY67192.1"/>
    </source>
</evidence>
<sequence length="139" mass="16205">MLRRLIRPIWRLPRAPKVQSIRHNSTLNEEYLDTKNLPMRWEKMEKEAQEEIIDHLSDLQDESWKKLSPDNKRACYYLAYGEWGPRNKQTMTVPEVVFKLITSGILFIVLGVTAVNYAIDKEKKEQLESGSNQSAAQVT</sequence>
<keyword evidence="10 11" id="KW-0472">Membrane</keyword>
<evidence type="ECO:0000256" key="5">
    <source>
        <dbReference type="ARBA" id="ARBA00022792"/>
    </source>
</evidence>
<dbReference type="PANTHER" id="PTHR10707:SF10">
    <property type="entry name" value="CYTOCHROME C OXIDASE SUBUNIT 4"/>
    <property type="match status" value="1"/>
</dbReference>
<evidence type="ECO:0000256" key="10">
    <source>
        <dbReference type="ARBA" id="ARBA00023136"/>
    </source>
</evidence>
<dbReference type="RefSeq" id="XP_002489473.1">
    <property type="nucleotide sequence ID" value="XM_002489428.1"/>
</dbReference>
<protein>
    <submittedName>
        <fullName evidence="12">Uncharacterized protein</fullName>
    </submittedName>
</protein>
<dbReference type="GeneID" id="8197600"/>
<evidence type="ECO:0000256" key="4">
    <source>
        <dbReference type="ARBA" id="ARBA00022692"/>
    </source>
</evidence>
<evidence type="ECO:0000256" key="1">
    <source>
        <dbReference type="ARBA" id="ARBA00004434"/>
    </source>
</evidence>
<keyword evidence="9" id="KW-0496">Mitochondrion</keyword>
<evidence type="ECO:0000256" key="7">
    <source>
        <dbReference type="ARBA" id="ARBA00022989"/>
    </source>
</evidence>
<evidence type="ECO:0000256" key="2">
    <source>
        <dbReference type="ARBA" id="ARBA00004673"/>
    </source>
</evidence>
<dbReference type="KEGG" id="ppa:PAS_chr1-3_0132"/>
<comment type="subcellular location">
    <subcellularLocation>
        <location evidence="1">Mitochondrion inner membrane</location>
        <topology evidence="1">Single-pass membrane protein</topology>
    </subcellularLocation>
</comment>
<proteinExistence type="inferred from homology"/>
<dbReference type="GO" id="GO:0005743">
    <property type="term" value="C:mitochondrial inner membrane"/>
    <property type="evidence" value="ECO:0007669"/>
    <property type="project" value="UniProtKB-SubCell"/>
</dbReference>
<dbReference type="PANTHER" id="PTHR10707">
    <property type="entry name" value="CYTOCHROME C OXIDASE SUBUNIT IV"/>
    <property type="match status" value="1"/>
</dbReference>
<organism evidence="12 13">
    <name type="scientific">Komagataella phaffii (strain GS115 / ATCC 20864)</name>
    <name type="common">Yeast</name>
    <name type="synonym">Pichia pastoris</name>
    <dbReference type="NCBI Taxonomy" id="644223"/>
    <lineage>
        <taxon>Eukaryota</taxon>
        <taxon>Fungi</taxon>
        <taxon>Dikarya</taxon>
        <taxon>Ascomycota</taxon>
        <taxon>Saccharomycotina</taxon>
        <taxon>Pichiomycetes</taxon>
        <taxon>Pichiales</taxon>
        <taxon>Pichiaceae</taxon>
        <taxon>Komagataella</taxon>
    </lineage>
</organism>
<dbReference type="Pfam" id="PF02936">
    <property type="entry name" value="COX4"/>
    <property type="match status" value="1"/>
</dbReference>
<dbReference type="OMA" id="ACYYLAY"/>
<dbReference type="Proteomes" id="UP000000314">
    <property type="component" value="Chromosome 1"/>
</dbReference>
<dbReference type="InterPro" id="IPR036639">
    <property type="entry name" value="Cyt_c_oxidase_su4_sf"/>
</dbReference>
<evidence type="ECO:0000313" key="13">
    <source>
        <dbReference type="Proteomes" id="UP000000314"/>
    </source>
</evidence>
<dbReference type="AlphaFoldDB" id="C4QVB9"/>
<evidence type="ECO:0000256" key="3">
    <source>
        <dbReference type="ARBA" id="ARBA00008135"/>
    </source>
</evidence>
<evidence type="ECO:0000256" key="9">
    <source>
        <dbReference type="ARBA" id="ARBA00023128"/>
    </source>
</evidence>
<dbReference type="Gene3D" id="1.10.442.10">
    <property type="entry name" value="Cytochrome c oxidase subunit IV"/>
    <property type="match status" value="1"/>
</dbReference>
<dbReference type="STRING" id="644223.C4QVB9"/>
<keyword evidence="7 11" id="KW-1133">Transmembrane helix</keyword>
<dbReference type="eggNOG" id="KOG4075">
    <property type="taxonomic scope" value="Eukaryota"/>
</dbReference>
<dbReference type="GO" id="GO:0016491">
    <property type="term" value="F:oxidoreductase activity"/>
    <property type="evidence" value="ECO:0007669"/>
    <property type="project" value="UniProtKB-KW"/>
</dbReference>
<reference evidence="12 13" key="1">
    <citation type="journal article" date="2009" name="Nat. Biotechnol.">
        <title>Genome sequence of the recombinant protein production host Pichia pastoris.</title>
        <authorList>
            <person name="De Schutter K."/>
            <person name="Lin Y.C."/>
            <person name="Tiels P."/>
            <person name="Van Hecke A."/>
            <person name="Glinka S."/>
            <person name="Weber-Lehmann J."/>
            <person name="Rouze P."/>
            <person name="Van de Peer Y."/>
            <person name="Callewaert N."/>
        </authorList>
    </citation>
    <scope>NUCLEOTIDE SEQUENCE [LARGE SCALE GENOMIC DNA]</scope>
    <source>
        <strain evidence="13">GS115 / ATCC 20864</strain>
    </source>
</reference>
<keyword evidence="5" id="KW-0999">Mitochondrion inner membrane</keyword>
<dbReference type="InParanoid" id="C4QVB9"/>
<feature type="transmembrane region" description="Helical" evidence="11">
    <location>
        <begin position="96"/>
        <end position="119"/>
    </location>
</feature>
<keyword evidence="6" id="KW-0809">Transit peptide</keyword>
<evidence type="ECO:0000256" key="6">
    <source>
        <dbReference type="ARBA" id="ARBA00022946"/>
    </source>
</evidence>